<comment type="caution">
    <text evidence="7">The sequence shown here is derived from an EMBL/GenBank/DDBJ whole genome shotgun (WGS) entry which is preliminary data.</text>
</comment>
<comment type="pathway">
    <text evidence="1">Cofactor biosynthesis; adenosylcobalamin biosynthesis.</text>
</comment>
<dbReference type="Gene3D" id="3.30.950.10">
    <property type="entry name" value="Methyltransferase, Cobalt-precorrin-4 Transmethylase, Domain 2"/>
    <property type="match status" value="1"/>
</dbReference>
<dbReference type="EMBL" id="PDTI01000014">
    <property type="protein sequence ID" value="PIE63154.1"/>
    <property type="molecule type" value="Genomic_DNA"/>
</dbReference>
<evidence type="ECO:0000256" key="1">
    <source>
        <dbReference type="ARBA" id="ARBA00004953"/>
    </source>
</evidence>
<dbReference type="PIRSF" id="PIRSF036525">
    <property type="entry name" value="CobF"/>
    <property type="match status" value="1"/>
</dbReference>
<organism evidence="7 8">
    <name type="scientific">Desulfobacter postgatei</name>
    <dbReference type="NCBI Taxonomy" id="2293"/>
    <lineage>
        <taxon>Bacteria</taxon>
        <taxon>Pseudomonadati</taxon>
        <taxon>Thermodesulfobacteriota</taxon>
        <taxon>Desulfobacteria</taxon>
        <taxon>Desulfobacterales</taxon>
        <taxon>Desulfobacteraceae</taxon>
        <taxon>Desulfobacter</taxon>
    </lineage>
</organism>
<reference evidence="7 8" key="1">
    <citation type="submission" date="2017-10" db="EMBL/GenBank/DDBJ databases">
        <title>Novel microbial diversity and functional potential in the marine mammal oral microbiome.</title>
        <authorList>
            <person name="Dudek N.K."/>
            <person name="Sun C.L."/>
            <person name="Burstein D."/>
            <person name="Kantor R.S."/>
            <person name="Aliaga Goltsman D.S."/>
            <person name="Bik E.M."/>
            <person name="Thomas B.C."/>
            <person name="Banfield J.F."/>
            <person name="Relman D.A."/>
        </authorList>
    </citation>
    <scope>NUCLEOTIDE SEQUENCE [LARGE SCALE GENOMIC DNA]</scope>
    <source>
        <strain evidence="7">DOLJORAL78_47_202</strain>
    </source>
</reference>
<keyword evidence="2" id="KW-0169">Cobalamin biosynthesis</keyword>
<evidence type="ECO:0000256" key="3">
    <source>
        <dbReference type="ARBA" id="ARBA00022603"/>
    </source>
</evidence>
<dbReference type="InterPro" id="IPR000878">
    <property type="entry name" value="4pyrrol_Mease"/>
</dbReference>
<feature type="domain" description="Tetrapyrrole methylase" evidence="6">
    <location>
        <begin position="7"/>
        <end position="229"/>
    </location>
</feature>
<name>A0A2G6MSU9_9BACT</name>
<evidence type="ECO:0000313" key="7">
    <source>
        <dbReference type="EMBL" id="PIE63154.1"/>
    </source>
</evidence>
<accession>A0A2G6MSU9</accession>
<dbReference type="PANTHER" id="PTHR43467:SF1">
    <property type="entry name" value="PRECORRIN-6A SYNTHASE [DEACETYLATING]"/>
    <property type="match status" value="1"/>
</dbReference>
<dbReference type="InterPro" id="IPR014777">
    <property type="entry name" value="4pyrrole_Mease_sub1"/>
</dbReference>
<sequence length="267" mass="29523">MVKRQVKIIGIGLGNPGHLTGHAIAALRQVNVFLIADKGDAKKEMVAARKAVCEAFLEPGSYDFVKISDMDRGPDAKRGAADYRKGVQIWRQARVSSYVRAIKALPPNKVVGFLAWGDPGFYDSLIGIVKEIGRIIPLDVRVIPGISAIQALAAENVICLNRVAAPIHITTGRRLPGEWSPELGTVVVMLDKGLACAQLVERAPDLEIVWGAYIGFPWQIIRRGRLADMIHELIPLREKLRRKHGWIMDTYILRGPEMTDDTPPLEI</sequence>
<dbReference type="Gene3D" id="3.40.1010.10">
    <property type="entry name" value="Cobalt-precorrin-4 Transmethylase, Domain 1"/>
    <property type="match status" value="1"/>
</dbReference>
<dbReference type="AlphaFoldDB" id="A0A2G6MSU9"/>
<evidence type="ECO:0000256" key="2">
    <source>
        <dbReference type="ARBA" id="ARBA00022573"/>
    </source>
</evidence>
<dbReference type="Proteomes" id="UP000231203">
    <property type="component" value="Unassembled WGS sequence"/>
</dbReference>
<keyword evidence="5" id="KW-0949">S-adenosyl-L-methionine</keyword>
<evidence type="ECO:0000256" key="5">
    <source>
        <dbReference type="ARBA" id="ARBA00022691"/>
    </source>
</evidence>
<dbReference type="InterPro" id="IPR012797">
    <property type="entry name" value="CobF"/>
</dbReference>
<keyword evidence="3" id="KW-0489">Methyltransferase</keyword>
<gene>
    <name evidence="7" type="ORF">CSA25_01475</name>
</gene>
<proteinExistence type="predicted"/>
<dbReference type="GO" id="GO:0009236">
    <property type="term" value="P:cobalamin biosynthetic process"/>
    <property type="evidence" value="ECO:0007669"/>
    <property type="project" value="UniProtKB-KW"/>
</dbReference>
<dbReference type="GO" id="GO:0043819">
    <property type="term" value="F:precorrin-6A synthase (deacetylating) activity"/>
    <property type="evidence" value="ECO:0007669"/>
    <property type="project" value="InterPro"/>
</dbReference>
<dbReference type="GO" id="GO:0032259">
    <property type="term" value="P:methylation"/>
    <property type="evidence" value="ECO:0007669"/>
    <property type="project" value="UniProtKB-KW"/>
</dbReference>
<evidence type="ECO:0000313" key="8">
    <source>
        <dbReference type="Proteomes" id="UP000231203"/>
    </source>
</evidence>
<dbReference type="SUPFAM" id="SSF53790">
    <property type="entry name" value="Tetrapyrrole methylase"/>
    <property type="match status" value="1"/>
</dbReference>
<dbReference type="CDD" id="cd11643">
    <property type="entry name" value="Precorrin-6A-synthase"/>
    <property type="match status" value="1"/>
</dbReference>
<dbReference type="PANTHER" id="PTHR43467">
    <property type="entry name" value="COBALT-PRECORRIN-2 C(20)-METHYLTRANSFERASE"/>
    <property type="match status" value="1"/>
</dbReference>
<protein>
    <submittedName>
        <fullName evidence="7">Precorrin-6A synthase (Deacetylating)</fullName>
    </submittedName>
</protein>
<evidence type="ECO:0000259" key="6">
    <source>
        <dbReference type="Pfam" id="PF00590"/>
    </source>
</evidence>
<dbReference type="InterPro" id="IPR014776">
    <property type="entry name" value="4pyrrole_Mease_sub2"/>
</dbReference>
<keyword evidence="4" id="KW-0808">Transferase</keyword>
<dbReference type="Pfam" id="PF00590">
    <property type="entry name" value="TP_methylase"/>
    <property type="match status" value="1"/>
</dbReference>
<evidence type="ECO:0000256" key="4">
    <source>
        <dbReference type="ARBA" id="ARBA00022679"/>
    </source>
</evidence>
<dbReference type="InterPro" id="IPR035996">
    <property type="entry name" value="4pyrrol_Methylase_sf"/>
</dbReference>
<dbReference type="NCBIfam" id="TIGR02434">
    <property type="entry name" value="CobF"/>
    <property type="match status" value="1"/>
</dbReference>